<keyword evidence="3" id="KW-1185">Reference proteome</keyword>
<organism evidence="2 3">
    <name type="scientific">Oscillochloris trichoides DG-6</name>
    <dbReference type="NCBI Taxonomy" id="765420"/>
    <lineage>
        <taxon>Bacteria</taxon>
        <taxon>Bacillati</taxon>
        <taxon>Chloroflexota</taxon>
        <taxon>Chloroflexia</taxon>
        <taxon>Chloroflexales</taxon>
        <taxon>Chloroflexineae</taxon>
        <taxon>Oscillochloridaceae</taxon>
        <taxon>Oscillochloris</taxon>
    </lineage>
</organism>
<feature type="region of interest" description="Disordered" evidence="1">
    <location>
        <begin position="22"/>
        <end position="56"/>
    </location>
</feature>
<evidence type="ECO:0000313" key="3">
    <source>
        <dbReference type="Proteomes" id="UP000054010"/>
    </source>
</evidence>
<comment type="caution">
    <text evidence="2">The sequence shown here is derived from an EMBL/GenBank/DDBJ whole genome shotgun (WGS) entry which is preliminary data.</text>
</comment>
<proteinExistence type="predicted"/>
<dbReference type="AlphaFoldDB" id="E1IAE3"/>
<dbReference type="Proteomes" id="UP000054010">
    <property type="component" value="Unassembled WGS sequence"/>
</dbReference>
<protein>
    <submittedName>
        <fullName evidence="2">Uncharacterized protein</fullName>
    </submittedName>
</protein>
<evidence type="ECO:0000313" key="2">
    <source>
        <dbReference type="EMBL" id="EFO81897.1"/>
    </source>
</evidence>
<accession>E1IAE3</accession>
<gene>
    <name evidence="2" type="ORF">OSCT_0294</name>
</gene>
<name>E1IAE3_9CHLR</name>
<feature type="region of interest" description="Disordered" evidence="1">
    <location>
        <begin position="155"/>
        <end position="191"/>
    </location>
</feature>
<dbReference type="HOGENOM" id="CLU_1420214_0_0_0"/>
<reference evidence="2 3" key="1">
    <citation type="journal article" date="2011" name="J. Bacteriol.">
        <title>Draft genome sequence of the anoxygenic filamentous phototrophic bacterium Oscillochloris trichoides subsp. DG-6.</title>
        <authorList>
            <person name="Kuznetsov B.B."/>
            <person name="Ivanovsky R.N."/>
            <person name="Keppen O.I."/>
            <person name="Sukhacheva M.V."/>
            <person name="Bumazhkin B.K."/>
            <person name="Patutina E.O."/>
            <person name="Beletsky A.V."/>
            <person name="Mardanov A.V."/>
            <person name="Baslerov R.V."/>
            <person name="Panteleeva A.N."/>
            <person name="Kolganova T.V."/>
            <person name="Ravin N.V."/>
            <person name="Skryabin K.G."/>
        </authorList>
    </citation>
    <scope>NUCLEOTIDE SEQUENCE [LARGE SCALE GENOMIC DNA]</scope>
    <source>
        <strain evidence="2 3">DG-6</strain>
    </source>
</reference>
<sequence>MQDHHGEWGSSESLKSARRIETRIGSRWAGPRRGSSESLKSARRIETEPLPAHSDALNCSESLKSARRIETPQESWRHLVEHGVPKASNPPGGLKLVFKSLDDNPAYVPKASNPPGGLKLGCSSTIHWPACVPKASNPPGGLKRDAVGDLAHAARGSESLKSARRIETSPCQPCAENANTPFRKPQIRPAD</sequence>
<evidence type="ECO:0000256" key="1">
    <source>
        <dbReference type="SAM" id="MobiDB-lite"/>
    </source>
</evidence>
<dbReference type="EMBL" id="ADVR01000004">
    <property type="protein sequence ID" value="EFO81897.1"/>
    <property type="molecule type" value="Genomic_DNA"/>
</dbReference>